<dbReference type="InterPro" id="IPR050910">
    <property type="entry name" value="JMJD6_ArgDemeth/LysHydrox"/>
</dbReference>
<keyword evidence="5" id="KW-1185">Reference proteome</keyword>
<reference evidence="4 5" key="1">
    <citation type="submission" date="2016-02" db="EMBL/GenBank/DDBJ databases">
        <title>Genome analysis of coral dinoflagellate symbionts highlights evolutionary adaptations to a symbiotic lifestyle.</title>
        <authorList>
            <person name="Aranda M."/>
            <person name="Li Y."/>
            <person name="Liew Y.J."/>
            <person name="Baumgarten S."/>
            <person name="Simakov O."/>
            <person name="Wilson M."/>
            <person name="Piel J."/>
            <person name="Ashoor H."/>
            <person name="Bougouffa S."/>
            <person name="Bajic V.B."/>
            <person name="Ryu T."/>
            <person name="Ravasi T."/>
            <person name="Bayer T."/>
            <person name="Micklem G."/>
            <person name="Kim H."/>
            <person name="Bhak J."/>
            <person name="Lajeunesse T.C."/>
            <person name="Voolstra C.R."/>
        </authorList>
    </citation>
    <scope>NUCLEOTIDE SEQUENCE [LARGE SCALE GENOMIC DNA]</scope>
    <source>
        <strain evidence="4 5">CCMP2467</strain>
    </source>
</reference>
<comment type="caution">
    <text evidence="4">The sequence shown here is derived from an EMBL/GenBank/DDBJ whole genome shotgun (WGS) entry which is preliminary data.</text>
</comment>
<dbReference type="PROSITE" id="PS00028">
    <property type="entry name" value="ZINC_FINGER_C2H2_1"/>
    <property type="match status" value="1"/>
</dbReference>
<feature type="compositionally biased region" description="Low complexity" evidence="2">
    <location>
        <begin position="273"/>
        <end position="282"/>
    </location>
</feature>
<feature type="region of interest" description="Disordered" evidence="2">
    <location>
        <begin position="269"/>
        <end position="317"/>
    </location>
</feature>
<dbReference type="PROSITE" id="PS50297">
    <property type="entry name" value="ANK_REP_REGION"/>
    <property type="match status" value="1"/>
</dbReference>
<feature type="region of interest" description="Disordered" evidence="2">
    <location>
        <begin position="89"/>
        <end position="115"/>
    </location>
</feature>
<keyword evidence="1" id="KW-0040">ANK repeat</keyword>
<organism evidence="4 5">
    <name type="scientific">Symbiodinium microadriaticum</name>
    <name type="common">Dinoflagellate</name>
    <name type="synonym">Zooxanthella microadriatica</name>
    <dbReference type="NCBI Taxonomy" id="2951"/>
    <lineage>
        <taxon>Eukaryota</taxon>
        <taxon>Sar</taxon>
        <taxon>Alveolata</taxon>
        <taxon>Dinophyceae</taxon>
        <taxon>Suessiales</taxon>
        <taxon>Symbiodiniaceae</taxon>
        <taxon>Symbiodinium</taxon>
    </lineage>
</organism>
<name>A0A1Q9DWE5_SYMMI</name>
<dbReference type="Pfam" id="PF12796">
    <property type="entry name" value="Ank_2"/>
    <property type="match status" value="1"/>
</dbReference>
<feature type="repeat" description="ANK" evidence="1">
    <location>
        <begin position="856"/>
        <end position="888"/>
    </location>
</feature>
<dbReference type="SMART" id="SM00248">
    <property type="entry name" value="ANK"/>
    <property type="match status" value="2"/>
</dbReference>
<sequence>METTGPIQWSGEDEEEEEEEEQEQEEIRIILYNFTRDHVIDATARLATPSQPSTPLYGGRDLLDGWRSSAKGLEHFGAVREEVPRHRWSEHAPNGYPRSGPGFLESRGAASARGEDLEAKAPLGMQGLGLSAPIAALDEEDWPPNPYRENAILMRFSIGFQERAMYRAFRAHLVAFGGSDAQVVRELFQLLDAGAASDWSHVRALVQGRPSLEWARDWQETRSDAQLLWAHPKSHATGAPDQQTPLSSVLSASPRHRLAAMLQKLQGSIGPITTNDTAPANTDAHDLNKPPGDESNTNDTTPANKDADDLNEPPGDEYESIDLLEAADTDGKKVIHRFEGNGLKEDWLSSKHKDFLDKYKGGQFVKYPGYEKALESEAALIGNLLASPEEKEYMRRAATYDSWATLIRMSQPQRRLHLAPAPRRLQQEMTVSQELELHLADSQEADTLSNNCVNNSDLDADEDRPWCGAFQSPSGIGDFVQRCEGKLNTLQSIADAPEAIFACLDVCSQVYSSHSGDGGHFRAMHAAAVMYYLALNEFPAADIPMNFLIGQELSPSSLQTYDEFIHEKIFPPMKKNNIYEVVMDGNAKVHVKCPGDKQHADKPRANGKKKPYGYGWFMAVHPGTQRILAVSCLKKPEGHDVVDDVLTRILPKYKNMNGVIIDRVCSFLPRAKSQAKFRQIKHWSVDFFHAHGHNASCPCNPHHIPRLARHFKGINTSAAEQVFAWFRNYARVLNEATAMRHSFKVLYFCKVHNTAMQKDGSSYLSQYPHKGQRWGLTDQESKSGAEASLQKAALKFLALPRSSLGGLTARKVKEAGPEGNPGESARAATAEWRRAAADLLLSSPAAEGLVSHQDSSGRTALHHAAAAGDAHMVEVLLNQGAEKDAKDRHGRSPAHIAAVRRHGEVARMLAETAEEAQQRDAFGHTVQGILQEQTRSEVPAVQSDELSLESEAFLRQYVAMNQPVLIKGGAFHMEAMAWSDYRFLTTDLGREVVQAAPVPYAKNMGLPGAVDGTLSEMLASPQVWRSEEPDSNEPQTPPLYVFDASVLRRRRDLVKASAPLRQSFMEKHCSHVRVPQLGVGFRGAGAPMHTHHAAVNASYAGRKRWFLIPPEAAAWSLDPAGTWEQTAEYRELRNSGKLFEVVQECGDILFVPEGWGHATILDSYAVGVAQEFVPWASING</sequence>
<evidence type="ECO:0000313" key="4">
    <source>
        <dbReference type="EMBL" id="OLP99489.1"/>
    </source>
</evidence>
<dbReference type="OrthoDB" id="408306at2759"/>
<dbReference type="InterPro" id="IPR003347">
    <property type="entry name" value="JmjC_dom"/>
</dbReference>
<feature type="region of interest" description="Disordered" evidence="2">
    <location>
        <begin position="1"/>
        <end position="24"/>
    </location>
</feature>
<feature type="compositionally biased region" description="Basic and acidic residues" evidence="2">
    <location>
        <begin position="283"/>
        <end position="292"/>
    </location>
</feature>
<dbReference type="SUPFAM" id="SSF51197">
    <property type="entry name" value="Clavaminate synthase-like"/>
    <property type="match status" value="1"/>
</dbReference>
<feature type="compositionally biased region" description="Polar residues" evidence="2">
    <location>
        <begin position="294"/>
        <end position="303"/>
    </location>
</feature>
<feature type="repeat" description="ANK" evidence="1">
    <location>
        <begin position="889"/>
        <end position="921"/>
    </location>
</feature>
<dbReference type="EMBL" id="LSRX01000360">
    <property type="protein sequence ID" value="OLP99489.1"/>
    <property type="molecule type" value="Genomic_DNA"/>
</dbReference>
<evidence type="ECO:0000313" key="5">
    <source>
        <dbReference type="Proteomes" id="UP000186817"/>
    </source>
</evidence>
<feature type="compositionally biased region" description="Acidic residues" evidence="2">
    <location>
        <begin position="11"/>
        <end position="24"/>
    </location>
</feature>
<feature type="domain" description="JmjC" evidence="3">
    <location>
        <begin position="1045"/>
        <end position="1180"/>
    </location>
</feature>
<gene>
    <name evidence="4" type="primary">ankrd52</name>
    <name evidence="4" type="ORF">AK812_SmicGene17946</name>
</gene>
<dbReference type="PROSITE" id="PS50088">
    <property type="entry name" value="ANK_REPEAT"/>
    <property type="match status" value="2"/>
</dbReference>
<dbReference type="Gene3D" id="2.60.120.650">
    <property type="entry name" value="Cupin"/>
    <property type="match status" value="1"/>
</dbReference>
<protein>
    <submittedName>
        <fullName evidence="4">Serine/threonine-protein phosphatase 6 regulatory ankyrin repeat subunit C</fullName>
    </submittedName>
</protein>
<dbReference type="InterPro" id="IPR013087">
    <property type="entry name" value="Znf_C2H2_type"/>
</dbReference>
<dbReference type="InterPro" id="IPR036770">
    <property type="entry name" value="Ankyrin_rpt-contain_sf"/>
</dbReference>
<evidence type="ECO:0000256" key="2">
    <source>
        <dbReference type="SAM" id="MobiDB-lite"/>
    </source>
</evidence>
<dbReference type="AlphaFoldDB" id="A0A1Q9DWE5"/>
<dbReference type="PROSITE" id="PS51184">
    <property type="entry name" value="JMJC"/>
    <property type="match status" value="1"/>
</dbReference>
<dbReference type="SUPFAM" id="SSF48403">
    <property type="entry name" value="Ankyrin repeat"/>
    <property type="match status" value="1"/>
</dbReference>
<evidence type="ECO:0000256" key="1">
    <source>
        <dbReference type="PROSITE-ProRule" id="PRU00023"/>
    </source>
</evidence>
<dbReference type="PANTHER" id="PTHR12480">
    <property type="entry name" value="ARGININE DEMETHYLASE AND LYSYL-HYDROXYLASE JMJD"/>
    <property type="match status" value="1"/>
</dbReference>
<dbReference type="Proteomes" id="UP000186817">
    <property type="component" value="Unassembled WGS sequence"/>
</dbReference>
<evidence type="ECO:0000259" key="3">
    <source>
        <dbReference type="PROSITE" id="PS51184"/>
    </source>
</evidence>
<dbReference type="Gene3D" id="1.25.40.20">
    <property type="entry name" value="Ankyrin repeat-containing domain"/>
    <property type="match status" value="1"/>
</dbReference>
<accession>A0A1Q9DWE5</accession>
<proteinExistence type="predicted"/>
<dbReference type="InterPro" id="IPR002110">
    <property type="entry name" value="Ankyrin_rpt"/>
</dbReference>